<evidence type="ECO:0000313" key="3">
    <source>
        <dbReference type="EMBL" id="KAK7869462.1"/>
    </source>
</evidence>
<dbReference type="InterPro" id="IPR047831">
    <property type="entry name" value="GPR180/TMEM145"/>
</dbReference>
<dbReference type="PANTHER" id="PTHR23252">
    <property type="entry name" value="INTIMAL THICKNESS RECEPTOR-RELATED"/>
    <property type="match status" value="1"/>
</dbReference>
<dbReference type="EMBL" id="JAZDUA010000074">
    <property type="protein sequence ID" value="KAK7869462.1"/>
    <property type="molecule type" value="Genomic_DNA"/>
</dbReference>
<dbReference type="Pfam" id="PF10192">
    <property type="entry name" value="GPR180-TMEM145_TM"/>
    <property type="match status" value="1"/>
</dbReference>
<feature type="domain" description="GPR180/TMEM145 transmembrane" evidence="2">
    <location>
        <begin position="251"/>
        <end position="468"/>
    </location>
</feature>
<sequence length="528" mass="61177">MCESGKQMQKCSASTKQMDVMCKVTCVCILRKIGYLLYIVLILSFTVQCVSGSHITGTWNTKDFFKFLVKFGVQKTNMRNQRDSSGYIFGNITSKVNSSKYVTFAVLDRGYFLEYYGNRTVVNKEKACRLMFHKIESAAYDIRCNVGGEIDFLRKVPCPENSLCVDEDTPWNVVKGHQLTFVVEDVNQPRFWYISLVACYQDPETCNWHHYTEEIELNYDLWLVNGNPNVSSFNPLVYQFSFDKQDTVELYVVFFLVYMVLVPLQVYAAMRQHHPVTRLFTASLILEFLALSLILIHVLKFSLDGEGVQQLAVAGDILDILSRASFMLLLLLLAKGWAVTRQEFTWKPLVFGIWFLYGVVHILLYVWNMTEVDIIEDIDEYQTWPGWLIIIFRTLIMVWFLFELRNTMMYEHNTQKLNFFLHFGASALVWFIYLPIIALIALQVSALWRFKLLLGITYSADCLAYCVMTHLLWPTRSEQYFLLAEETDLGDELDEFNEAPHVINSYTALSSGHRRIPSEPPDLTKIIA</sequence>
<reference evidence="3 4" key="1">
    <citation type="submission" date="2024-03" db="EMBL/GenBank/DDBJ databases">
        <title>The genome assembly and annotation of the cricket Gryllus longicercus Weissman &amp; Gray.</title>
        <authorList>
            <person name="Szrajer S."/>
            <person name="Gray D."/>
            <person name="Ylla G."/>
        </authorList>
    </citation>
    <scope>NUCLEOTIDE SEQUENCE [LARGE SCALE GENOMIC DNA]</scope>
    <source>
        <strain evidence="3">DAG 2021-001</strain>
        <tissue evidence="3">Whole body minus gut</tissue>
    </source>
</reference>
<dbReference type="AlphaFoldDB" id="A0AAN9VZU7"/>
<keyword evidence="4" id="KW-1185">Reference proteome</keyword>
<keyword evidence="1" id="KW-0812">Transmembrane</keyword>
<accession>A0AAN9VZU7</accession>
<feature type="transmembrane region" description="Helical" evidence="1">
    <location>
        <begin position="20"/>
        <end position="45"/>
    </location>
</feature>
<feature type="transmembrane region" description="Helical" evidence="1">
    <location>
        <begin position="279"/>
        <end position="299"/>
    </location>
</feature>
<dbReference type="GO" id="GO:0019236">
    <property type="term" value="P:response to pheromone"/>
    <property type="evidence" value="ECO:0007669"/>
    <property type="project" value="InterPro"/>
</dbReference>
<feature type="transmembrane region" description="Helical" evidence="1">
    <location>
        <begin position="346"/>
        <end position="364"/>
    </location>
</feature>
<comment type="caution">
    <text evidence="3">The sequence shown here is derived from an EMBL/GenBank/DDBJ whole genome shotgun (WGS) entry which is preliminary data.</text>
</comment>
<feature type="transmembrane region" description="Helical" evidence="1">
    <location>
        <begin position="423"/>
        <end position="446"/>
    </location>
</feature>
<feature type="transmembrane region" description="Helical" evidence="1">
    <location>
        <begin position="311"/>
        <end position="334"/>
    </location>
</feature>
<dbReference type="Proteomes" id="UP001378592">
    <property type="component" value="Unassembled WGS sequence"/>
</dbReference>
<keyword evidence="1" id="KW-1133">Transmembrane helix</keyword>
<protein>
    <recommendedName>
        <fullName evidence="2">GPR180/TMEM145 transmembrane domain-containing protein</fullName>
    </recommendedName>
</protein>
<organism evidence="3 4">
    <name type="scientific">Gryllus longicercus</name>
    <dbReference type="NCBI Taxonomy" id="2509291"/>
    <lineage>
        <taxon>Eukaryota</taxon>
        <taxon>Metazoa</taxon>
        <taxon>Ecdysozoa</taxon>
        <taxon>Arthropoda</taxon>
        <taxon>Hexapoda</taxon>
        <taxon>Insecta</taxon>
        <taxon>Pterygota</taxon>
        <taxon>Neoptera</taxon>
        <taxon>Polyneoptera</taxon>
        <taxon>Orthoptera</taxon>
        <taxon>Ensifera</taxon>
        <taxon>Gryllidea</taxon>
        <taxon>Grylloidea</taxon>
        <taxon>Gryllidae</taxon>
        <taxon>Gryllinae</taxon>
        <taxon>Gryllus</taxon>
    </lineage>
</organism>
<feature type="transmembrane region" description="Helical" evidence="1">
    <location>
        <begin position="384"/>
        <end position="402"/>
    </location>
</feature>
<evidence type="ECO:0000313" key="4">
    <source>
        <dbReference type="Proteomes" id="UP001378592"/>
    </source>
</evidence>
<feature type="transmembrane region" description="Helical" evidence="1">
    <location>
        <begin position="250"/>
        <end position="267"/>
    </location>
</feature>
<keyword evidence="1" id="KW-0472">Membrane</keyword>
<dbReference type="PANTHER" id="PTHR23252:SF43">
    <property type="entry name" value="INTIMAL THICKNESS RELATED RECEPTOR IRP DOMAIN-CONTAINING PROTEIN"/>
    <property type="match status" value="1"/>
</dbReference>
<dbReference type="InterPro" id="IPR019336">
    <property type="entry name" value="GPR180/TMEM145_TM"/>
</dbReference>
<dbReference type="GO" id="GO:0007186">
    <property type="term" value="P:G protein-coupled receptor signaling pathway"/>
    <property type="evidence" value="ECO:0007669"/>
    <property type="project" value="InterPro"/>
</dbReference>
<name>A0AAN9VZU7_9ORTH</name>
<gene>
    <name evidence="3" type="ORF">R5R35_008179</name>
</gene>
<evidence type="ECO:0000256" key="1">
    <source>
        <dbReference type="SAM" id="Phobius"/>
    </source>
</evidence>
<proteinExistence type="predicted"/>
<evidence type="ECO:0000259" key="2">
    <source>
        <dbReference type="Pfam" id="PF10192"/>
    </source>
</evidence>